<gene>
    <name evidence="1" type="ORF">ERL59_01210</name>
</gene>
<keyword evidence="2" id="KW-1185">Reference proteome</keyword>
<evidence type="ECO:0000313" key="2">
    <source>
        <dbReference type="Proteomes" id="UP000448943"/>
    </source>
</evidence>
<organism evidence="1 2">
    <name type="scientific">Chengkuizengella marina</name>
    <dbReference type="NCBI Taxonomy" id="2507566"/>
    <lineage>
        <taxon>Bacteria</taxon>
        <taxon>Bacillati</taxon>
        <taxon>Bacillota</taxon>
        <taxon>Bacilli</taxon>
        <taxon>Bacillales</taxon>
        <taxon>Paenibacillaceae</taxon>
        <taxon>Chengkuizengella</taxon>
    </lineage>
</organism>
<sequence length="202" mass="23683">MYIPKAFEVEDKEQIFKFLKKNSFGMLVSDHDRITASHLPFLIDQKDLKCYGHMAKSNQQWKELDGQEVLIVFQGPHAYISPQWYGEENTVPTWNYMAVHIYGTFIIQDQEEQVIKQLESMVSTYESYFKTPWKADFSSDYNKNLVKHIVGFEILIKDIQCKFKLGQNHPIGRRKNAIMGLRETKKHESVQIADAMEQTLEN</sequence>
<comment type="caution">
    <text evidence="1">The sequence shown here is derived from an EMBL/GenBank/DDBJ whole genome shotgun (WGS) entry which is preliminary data.</text>
</comment>
<dbReference type="Proteomes" id="UP000448943">
    <property type="component" value="Unassembled WGS sequence"/>
</dbReference>
<dbReference type="AlphaFoldDB" id="A0A6N9PX57"/>
<dbReference type="SUPFAM" id="SSF50475">
    <property type="entry name" value="FMN-binding split barrel"/>
    <property type="match status" value="1"/>
</dbReference>
<dbReference type="PIRSF" id="PIRSF010372">
    <property type="entry name" value="PaiB"/>
    <property type="match status" value="1"/>
</dbReference>
<dbReference type="OrthoDB" id="9794948at2"/>
<dbReference type="EMBL" id="SIJB01000004">
    <property type="protein sequence ID" value="NBI27587.1"/>
    <property type="molecule type" value="Genomic_DNA"/>
</dbReference>
<protein>
    <submittedName>
        <fullName evidence="1">FMN-binding negative transcriptional regulator</fullName>
    </submittedName>
</protein>
<dbReference type="InterPro" id="IPR012349">
    <property type="entry name" value="Split_barrel_FMN-bd"/>
</dbReference>
<evidence type="ECO:0000313" key="1">
    <source>
        <dbReference type="EMBL" id="NBI27587.1"/>
    </source>
</evidence>
<dbReference type="Gene3D" id="2.30.110.10">
    <property type="entry name" value="Electron Transport, Fmn-binding Protein, Chain A"/>
    <property type="match status" value="1"/>
</dbReference>
<dbReference type="Pfam" id="PF04299">
    <property type="entry name" value="FMN_bind_2"/>
    <property type="match status" value="1"/>
</dbReference>
<dbReference type="PANTHER" id="PTHR35802:SF1">
    <property type="entry name" value="PROTEASE SYNTHASE AND SPORULATION PROTEIN PAI 2"/>
    <property type="match status" value="1"/>
</dbReference>
<accession>A0A6N9PX57</accession>
<reference evidence="1 2" key="1">
    <citation type="submission" date="2019-01" db="EMBL/GenBank/DDBJ databases">
        <title>Chengkuizengella sp. nov., isolated from deep-sea sediment of East Pacific Ocean.</title>
        <authorList>
            <person name="Yang J."/>
            <person name="Lai Q."/>
            <person name="Shao Z."/>
        </authorList>
    </citation>
    <scope>NUCLEOTIDE SEQUENCE [LARGE SCALE GENOMIC DNA]</scope>
    <source>
        <strain evidence="1 2">YPA3-1-1</strain>
    </source>
</reference>
<dbReference type="InterPro" id="IPR007396">
    <property type="entry name" value="TR_PAI2-type"/>
</dbReference>
<name>A0A6N9PX57_9BACL</name>
<dbReference type="RefSeq" id="WP_160643674.1">
    <property type="nucleotide sequence ID" value="NZ_SIJB01000004.1"/>
</dbReference>
<proteinExistence type="predicted"/>
<dbReference type="PANTHER" id="PTHR35802">
    <property type="entry name" value="PROTEASE SYNTHASE AND SPORULATION PROTEIN PAI 2"/>
    <property type="match status" value="1"/>
</dbReference>